<accession>A0A438AZ81</accession>
<dbReference type="InterPro" id="IPR025447">
    <property type="entry name" value="DUF4192"/>
</dbReference>
<keyword evidence="3" id="KW-1185">Reference proteome</keyword>
<comment type="caution">
    <text evidence="2">The sequence shown here is derived from an EMBL/GenBank/DDBJ whole genome shotgun (WGS) entry which is preliminary data.</text>
</comment>
<organism evidence="2 3">
    <name type="scientific">Rhodococcus xishaensis</name>
    <dbReference type="NCBI Taxonomy" id="2487364"/>
    <lineage>
        <taxon>Bacteria</taxon>
        <taxon>Bacillati</taxon>
        <taxon>Actinomycetota</taxon>
        <taxon>Actinomycetes</taxon>
        <taxon>Mycobacteriales</taxon>
        <taxon>Nocardiaceae</taxon>
        <taxon>Rhodococcus</taxon>
    </lineage>
</organism>
<gene>
    <name evidence="2" type="ORF">EGT50_05490</name>
</gene>
<dbReference type="OrthoDB" id="3264463at2"/>
<evidence type="ECO:0000256" key="1">
    <source>
        <dbReference type="SAM" id="MobiDB-lite"/>
    </source>
</evidence>
<dbReference type="Proteomes" id="UP000283479">
    <property type="component" value="Unassembled WGS sequence"/>
</dbReference>
<sequence length="386" mass="40673">MTTPASPHGSHLPPGSDTLSPSSADLDVRCTVRISDPGTLISAVPALLGFHPRRSLVAICLAGTSVGAVMRHDLLLTDAEVMDPVLDQFAAVAAREGADRMLAVMVDDRIPPRPTAGDLDRYAGIADKFRDVLRRGGTELVAVHVCSGIHSGTPWRDLFGAGRGVLPDPTASEVAVAQVLGGRPIRGSREELEAILDPVSPHEQVRVADLIDAAREERARDAALARAATDGVGAHRHSLERVLTQIAQLESGDEPPTQECAELALMLEIPSVRDSLLALSTGEQAEAAEQMWIHLGRTLPAPERAEPLALLGYSAYVRGDGPMAGVALCAALSADPTHRLAKLLDDALQTGVRPDALRDLAIVGHQVARDLGVQLPPVGPLPPRGV</sequence>
<reference evidence="2 3" key="1">
    <citation type="submission" date="2018-11" db="EMBL/GenBank/DDBJ databases">
        <title>Rhodococcus spongicola sp. nov. and Rhodococcus xishaensis sp. nov. from marine sponges.</title>
        <authorList>
            <person name="Li L."/>
            <person name="Lin H.W."/>
        </authorList>
    </citation>
    <scope>NUCLEOTIDE SEQUENCE [LARGE SCALE GENOMIC DNA]</scope>
    <source>
        <strain evidence="2 3">LHW51113</strain>
    </source>
</reference>
<evidence type="ECO:0000313" key="3">
    <source>
        <dbReference type="Proteomes" id="UP000283479"/>
    </source>
</evidence>
<proteinExistence type="predicted"/>
<protein>
    <submittedName>
        <fullName evidence="2">DUF4192 domain-containing protein</fullName>
    </submittedName>
</protein>
<feature type="region of interest" description="Disordered" evidence="1">
    <location>
        <begin position="1"/>
        <end position="23"/>
    </location>
</feature>
<dbReference type="Pfam" id="PF13830">
    <property type="entry name" value="DUF4192"/>
    <property type="match status" value="1"/>
</dbReference>
<name>A0A438AZ81_9NOCA</name>
<dbReference type="RefSeq" id="WP_127951576.1">
    <property type="nucleotide sequence ID" value="NZ_RKLO01000002.1"/>
</dbReference>
<dbReference type="EMBL" id="RKLO01000002">
    <property type="protein sequence ID" value="RVW03957.1"/>
    <property type="molecule type" value="Genomic_DNA"/>
</dbReference>
<evidence type="ECO:0000313" key="2">
    <source>
        <dbReference type="EMBL" id="RVW03957.1"/>
    </source>
</evidence>
<dbReference type="AlphaFoldDB" id="A0A438AZ81"/>